<comment type="similarity">
    <text evidence="8 9">Belongs to the TRAP transporter small permease family.</text>
</comment>
<feature type="transmembrane region" description="Helical" evidence="9">
    <location>
        <begin position="108"/>
        <end position="133"/>
    </location>
</feature>
<sequence>MSNLVTMPDEPPADPLPRGLARIVAALDALASLLMAISGVMMVTLIAIFGWLVFGRYVLNNTPTWVEQAAILLIVWITFLGSSVGVWRSTHLSIDFVREALPEGPREILRVATDVGLVVFGGYMCWYGAVLALNNARRVMPMLGISEGWRGAPLSLCGALVVLFALARLAIHVVTLARSRTRTRKSA</sequence>
<keyword evidence="12" id="KW-1185">Reference proteome</keyword>
<dbReference type="EMBL" id="JAXLPB010000002">
    <property type="protein sequence ID" value="MDY8108940.1"/>
    <property type="molecule type" value="Genomic_DNA"/>
</dbReference>
<gene>
    <name evidence="11" type="ORF">U0C82_07250</name>
</gene>
<comment type="caution">
    <text evidence="11">The sequence shown here is derived from an EMBL/GenBank/DDBJ whole genome shotgun (WGS) entry which is preliminary data.</text>
</comment>
<evidence type="ECO:0000256" key="7">
    <source>
        <dbReference type="ARBA" id="ARBA00023136"/>
    </source>
</evidence>
<feature type="transmembrane region" description="Helical" evidence="9">
    <location>
        <begin position="65"/>
        <end position="87"/>
    </location>
</feature>
<comment type="function">
    <text evidence="9">Part of the tripartite ATP-independent periplasmic (TRAP) transport system.</text>
</comment>
<comment type="subunit">
    <text evidence="9">The complex comprises the extracytoplasmic solute receptor protein and the two transmembrane proteins.</text>
</comment>
<dbReference type="Pfam" id="PF04290">
    <property type="entry name" value="DctQ"/>
    <property type="match status" value="1"/>
</dbReference>
<keyword evidence="7 9" id="KW-0472">Membrane</keyword>
<keyword evidence="6 9" id="KW-1133">Transmembrane helix</keyword>
<keyword evidence="3" id="KW-1003">Cell membrane</keyword>
<feature type="domain" description="Tripartite ATP-independent periplasmic transporters DctQ component" evidence="10">
    <location>
        <begin position="46"/>
        <end position="170"/>
    </location>
</feature>
<dbReference type="InterPro" id="IPR007387">
    <property type="entry name" value="TRAP_DctQ"/>
</dbReference>
<dbReference type="InterPro" id="IPR055348">
    <property type="entry name" value="DctQ"/>
</dbReference>
<evidence type="ECO:0000256" key="3">
    <source>
        <dbReference type="ARBA" id="ARBA00022475"/>
    </source>
</evidence>
<dbReference type="RefSeq" id="WP_322186402.1">
    <property type="nucleotide sequence ID" value="NZ_JAXLPB010000002.1"/>
</dbReference>
<evidence type="ECO:0000256" key="1">
    <source>
        <dbReference type="ARBA" id="ARBA00004429"/>
    </source>
</evidence>
<organism evidence="11 12">
    <name type="scientific">Fulvimarina uroteuthidis</name>
    <dbReference type="NCBI Taxonomy" id="3098149"/>
    <lineage>
        <taxon>Bacteria</taxon>
        <taxon>Pseudomonadati</taxon>
        <taxon>Pseudomonadota</taxon>
        <taxon>Alphaproteobacteria</taxon>
        <taxon>Hyphomicrobiales</taxon>
        <taxon>Aurantimonadaceae</taxon>
        <taxon>Fulvimarina</taxon>
    </lineage>
</organism>
<feature type="transmembrane region" description="Helical" evidence="9">
    <location>
        <begin position="20"/>
        <end position="53"/>
    </location>
</feature>
<reference evidence="11 12" key="1">
    <citation type="submission" date="2023-12" db="EMBL/GenBank/DDBJ databases">
        <title>Description of Novel Strain Fulvimarina sp. 2208YS6-2-32 isolated from Uroteuthis (Photololigo) edulis.</title>
        <authorList>
            <person name="Park J.-S."/>
        </authorList>
    </citation>
    <scope>NUCLEOTIDE SEQUENCE [LARGE SCALE GENOMIC DNA]</scope>
    <source>
        <strain evidence="11 12">2208YS6-2-32</strain>
    </source>
</reference>
<keyword evidence="4 9" id="KW-0997">Cell inner membrane</keyword>
<accession>A0ABU5I1H9</accession>
<evidence type="ECO:0000256" key="5">
    <source>
        <dbReference type="ARBA" id="ARBA00022692"/>
    </source>
</evidence>
<evidence type="ECO:0000256" key="2">
    <source>
        <dbReference type="ARBA" id="ARBA00022448"/>
    </source>
</evidence>
<evidence type="ECO:0000259" key="10">
    <source>
        <dbReference type="Pfam" id="PF04290"/>
    </source>
</evidence>
<evidence type="ECO:0000256" key="8">
    <source>
        <dbReference type="ARBA" id="ARBA00038436"/>
    </source>
</evidence>
<evidence type="ECO:0000256" key="6">
    <source>
        <dbReference type="ARBA" id="ARBA00022989"/>
    </source>
</evidence>
<feature type="transmembrane region" description="Helical" evidence="9">
    <location>
        <begin position="153"/>
        <end position="177"/>
    </location>
</feature>
<evidence type="ECO:0000256" key="9">
    <source>
        <dbReference type="RuleBase" id="RU369079"/>
    </source>
</evidence>
<name>A0ABU5I1H9_9HYPH</name>
<evidence type="ECO:0000313" key="11">
    <source>
        <dbReference type="EMBL" id="MDY8108940.1"/>
    </source>
</evidence>
<keyword evidence="2 9" id="KW-0813">Transport</keyword>
<keyword evidence="5 9" id="KW-0812">Transmembrane</keyword>
<evidence type="ECO:0000313" key="12">
    <source>
        <dbReference type="Proteomes" id="UP001294412"/>
    </source>
</evidence>
<evidence type="ECO:0000256" key="4">
    <source>
        <dbReference type="ARBA" id="ARBA00022519"/>
    </source>
</evidence>
<dbReference type="Proteomes" id="UP001294412">
    <property type="component" value="Unassembled WGS sequence"/>
</dbReference>
<dbReference type="PANTHER" id="PTHR35011:SF11">
    <property type="entry name" value="TRAP TRANSPORTER SMALL PERMEASE PROTEIN"/>
    <property type="match status" value="1"/>
</dbReference>
<proteinExistence type="inferred from homology"/>
<dbReference type="PANTHER" id="PTHR35011">
    <property type="entry name" value="2,3-DIKETO-L-GULONATE TRAP TRANSPORTER SMALL PERMEASE PROTEIN YIAM"/>
    <property type="match status" value="1"/>
</dbReference>
<comment type="subcellular location">
    <subcellularLocation>
        <location evidence="1 9">Cell inner membrane</location>
        <topology evidence="1 9">Multi-pass membrane protein</topology>
    </subcellularLocation>
</comment>
<protein>
    <recommendedName>
        <fullName evidence="9">TRAP transporter small permease protein</fullName>
    </recommendedName>
</protein>